<evidence type="ECO:0000313" key="1">
    <source>
        <dbReference type="EMBL" id="CAB3995168.1"/>
    </source>
</evidence>
<keyword evidence="2" id="KW-1185">Reference proteome</keyword>
<dbReference type="AlphaFoldDB" id="A0A6S7GSZ7"/>
<sequence length="484" mass="55208">MKLHTKFNRGKMFQQVKSVANHNGYGKDVKFKVLSRTCGTRFSTSQYSEFLKLSESLLLYIDTFRKYGYDEDDEYEITGKDFVVDLLALTDLMSPMVDLLVSLQCLSVPSWKICLWWSKVRQRIQKCIPISFDSPDLPLTSNNIRDIKKGKFKGTKVVPGWLKFEKNVFEEVSDGKKTTTTKWRARDLKVCRVDLEVFRVAMIKSIDLRFSGKSVKRMQKQIVAVDLDELISLCCGHKNLTAVVVDEVKFENYGKQEFLSFWTYICSLPHIKNLYGLFKGELSHIVHRNVKQALKSIIWEKKYREIMKQWFNVLPDNDGQNDGIANEPLCDFSILDDTEARACLELGGNCLPLQNVYRMEFQNGKIALTVVNEDKMYETIYTNETVYSLIEPEGCIAVDISLGKGGTEAVVESVYSAMGSQNQLGPISNETLTLRTKINWCMPTALTAERAVKEIANIYIKGDKEKGLKAHILPVIQSAVRGNR</sequence>
<name>A0A6S7GSZ7_PARCT</name>
<gene>
    <name evidence="1" type="ORF">PACLA_8A006803</name>
</gene>
<comment type="caution">
    <text evidence="1">The sequence shown here is derived from an EMBL/GenBank/DDBJ whole genome shotgun (WGS) entry which is preliminary data.</text>
</comment>
<dbReference type="EMBL" id="CACRXK020002614">
    <property type="protein sequence ID" value="CAB3995168.1"/>
    <property type="molecule type" value="Genomic_DNA"/>
</dbReference>
<dbReference type="OrthoDB" id="10065482at2759"/>
<reference evidence="1" key="1">
    <citation type="submission" date="2020-04" db="EMBL/GenBank/DDBJ databases">
        <authorList>
            <person name="Alioto T."/>
            <person name="Alioto T."/>
            <person name="Gomez Garrido J."/>
        </authorList>
    </citation>
    <scope>NUCLEOTIDE SEQUENCE</scope>
    <source>
        <strain evidence="1">A484AB</strain>
    </source>
</reference>
<accession>A0A6S7GSZ7</accession>
<protein>
    <submittedName>
        <fullName evidence="1">Uncharacterized protein</fullName>
    </submittedName>
</protein>
<organism evidence="1 2">
    <name type="scientific">Paramuricea clavata</name>
    <name type="common">Red gorgonian</name>
    <name type="synonym">Violescent sea-whip</name>
    <dbReference type="NCBI Taxonomy" id="317549"/>
    <lineage>
        <taxon>Eukaryota</taxon>
        <taxon>Metazoa</taxon>
        <taxon>Cnidaria</taxon>
        <taxon>Anthozoa</taxon>
        <taxon>Octocorallia</taxon>
        <taxon>Malacalcyonacea</taxon>
        <taxon>Plexauridae</taxon>
        <taxon>Paramuricea</taxon>
    </lineage>
</organism>
<evidence type="ECO:0000313" key="2">
    <source>
        <dbReference type="Proteomes" id="UP001152795"/>
    </source>
</evidence>
<proteinExistence type="predicted"/>
<dbReference type="Proteomes" id="UP001152795">
    <property type="component" value="Unassembled WGS sequence"/>
</dbReference>